<comment type="caution">
    <text evidence="2">The sequence shown here is derived from an EMBL/GenBank/DDBJ whole genome shotgun (WGS) entry which is preliminary data.</text>
</comment>
<gene>
    <name evidence="2" type="ORF">LITE_LOCUS6796</name>
</gene>
<keyword evidence="3" id="KW-1185">Reference proteome</keyword>
<proteinExistence type="predicted"/>
<feature type="compositionally biased region" description="Polar residues" evidence="1">
    <location>
        <begin position="80"/>
        <end position="94"/>
    </location>
</feature>
<feature type="non-terminal residue" evidence="2">
    <location>
        <position position="123"/>
    </location>
</feature>
<dbReference type="AlphaFoldDB" id="A0AAV0I1F6"/>
<evidence type="ECO:0000313" key="3">
    <source>
        <dbReference type="Proteomes" id="UP001154282"/>
    </source>
</evidence>
<feature type="compositionally biased region" description="Low complexity" evidence="1">
    <location>
        <begin position="38"/>
        <end position="59"/>
    </location>
</feature>
<evidence type="ECO:0000256" key="1">
    <source>
        <dbReference type="SAM" id="MobiDB-lite"/>
    </source>
</evidence>
<feature type="region of interest" description="Disordered" evidence="1">
    <location>
        <begin position="22"/>
        <end position="94"/>
    </location>
</feature>
<feature type="non-terminal residue" evidence="2">
    <location>
        <position position="1"/>
    </location>
</feature>
<protein>
    <submittedName>
        <fullName evidence="2">Uncharacterized protein</fullName>
    </submittedName>
</protein>
<name>A0AAV0I1F6_9ROSI</name>
<evidence type="ECO:0000313" key="2">
    <source>
        <dbReference type="EMBL" id="CAI0390578.1"/>
    </source>
</evidence>
<reference evidence="2" key="1">
    <citation type="submission" date="2022-08" db="EMBL/GenBank/DDBJ databases">
        <authorList>
            <person name="Gutierrez-Valencia J."/>
        </authorList>
    </citation>
    <scope>NUCLEOTIDE SEQUENCE</scope>
</reference>
<dbReference type="Proteomes" id="UP001154282">
    <property type="component" value="Unassembled WGS sequence"/>
</dbReference>
<accession>A0AAV0I1F6</accession>
<organism evidence="2 3">
    <name type="scientific">Linum tenue</name>
    <dbReference type="NCBI Taxonomy" id="586396"/>
    <lineage>
        <taxon>Eukaryota</taxon>
        <taxon>Viridiplantae</taxon>
        <taxon>Streptophyta</taxon>
        <taxon>Embryophyta</taxon>
        <taxon>Tracheophyta</taxon>
        <taxon>Spermatophyta</taxon>
        <taxon>Magnoliopsida</taxon>
        <taxon>eudicotyledons</taxon>
        <taxon>Gunneridae</taxon>
        <taxon>Pentapetalae</taxon>
        <taxon>rosids</taxon>
        <taxon>fabids</taxon>
        <taxon>Malpighiales</taxon>
        <taxon>Linaceae</taxon>
        <taxon>Linum</taxon>
    </lineage>
</organism>
<sequence>SYPPRLQRVSLSTNICEHTKHQARNAKNWKRLLRRSSTKNTSRSRIDNNSTSTNNSTSNATVMIRANEPVKRTNKKVRQQRYNNSKVSSRDPQQTDLKLFYGKIMWILTRSTASQYGVDEFSI</sequence>
<dbReference type="EMBL" id="CAMGYJ010000003">
    <property type="protein sequence ID" value="CAI0390578.1"/>
    <property type="molecule type" value="Genomic_DNA"/>
</dbReference>
<feature type="compositionally biased region" description="Basic residues" evidence="1">
    <location>
        <begin position="22"/>
        <end position="37"/>
    </location>
</feature>